<name>A0A4Y2NJ52_ARAVE</name>
<dbReference type="Proteomes" id="UP000499080">
    <property type="component" value="Unassembled WGS sequence"/>
</dbReference>
<organism evidence="1 2">
    <name type="scientific">Araneus ventricosus</name>
    <name type="common">Orbweaver spider</name>
    <name type="synonym">Epeira ventricosa</name>
    <dbReference type="NCBI Taxonomy" id="182803"/>
    <lineage>
        <taxon>Eukaryota</taxon>
        <taxon>Metazoa</taxon>
        <taxon>Ecdysozoa</taxon>
        <taxon>Arthropoda</taxon>
        <taxon>Chelicerata</taxon>
        <taxon>Arachnida</taxon>
        <taxon>Araneae</taxon>
        <taxon>Araneomorphae</taxon>
        <taxon>Entelegynae</taxon>
        <taxon>Araneoidea</taxon>
        <taxon>Araneidae</taxon>
        <taxon>Araneus</taxon>
    </lineage>
</organism>
<accession>A0A4Y2NJ52</accession>
<keyword evidence="2" id="KW-1185">Reference proteome</keyword>
<evidence type="ECO:0000313" key="1">
    <source>
        <dbReference type="EMBL" id="GBN38942.1"/>
    </source>
</evidence>
<dbReference type="AlphaFoldDB" id="A0A4Y2NJ52"/>
<dbReference type="EMBL" id="BGPR01009265">
    <property type="protein sequence ID" value="GBN38942.1"/>
    <property type="molecule type" value="Genomic_DNA"/>
</dbReference>
<gene>
    <name evidence="1" type="ORF">AVEN_102518_1</name>
</gene>
<protein>
    <submittedName>
        <fullName evidence="1">Uncharacterized protein</fullName>
    </submittedName>
</protein>
<comment type="caution">
    <text evidence="1">The sequence shown here is derived from an EMBL/GenBank/DDBJ whole genome shotgun (WGS) entry which is preliminary data.</text>
</comment>
<sequence length="97" mass="11397">MLPRVNILETETEKRLTLKVTGCVCDVCAAAKICVYEILQCLQKLLMNEKFEMSLNKEVQDIGEWPLQRAKQQVRYFQHKSCNHCNDYAPYREMRLG</sequence>
<reference evidence="1 2" key="1">
    <citation type="journal article" date="2019" name="Sci. Rep.">
        <title>Orb-weaving spider Araneus ventricosus genome elucidates the spidroin gene catalogue.</title>
        <authorList>
            <person name="Kono N."/>
            <person name="Nakamura H."/>
            <person name="Ohtoshi R."/>
            <person name="Moran D.A.P."/>
            <person name="Shinohara A."/>
            <person name="Yoshida Y."/>
            <person name="Fujiwara M."/>
            <person name="Mori M."/>
            <person name="Tomita M."/>
            <person name="Arakawa K."/>
        </authorList>
    </citation>
    <scope>NUCLEOTIDE SEQUENCE [LARGE SCALE GENOMIC DNA]</scope>
</reference>
<evidence type="ECO:0000313" key="2">
    <source>
        <dbReference type="Proteomes" id="UP000499080"/>
    </source>
</evidence>
<proteinExistence type="predicted"/>